<proteinExistence type="predicted"/>
<reference evidence="3" key="1">
    <citation type="journal article" date="2020" name="Stud. Mycol.">
        <title>101 Dothideomycetes genomes: A test case for predicting lifestyles and emergence of pathogens.</title>
        <authorList>
            <person name="Haridas S."/>
            <person name="Albert R."/>
            <person name="Binder M."/>
            <person name="Bloem J."/>
            <person name="LaButti K."/>
            <person name="Salamov A."/>
            <person name="Andreopoulos B."/>
            <person name="Baker S."/>
            <person name="Barry K."/>
            <person name="Bills G."/>
            <person name="Bluhm B."/>
            <person name="Cannon C."/>
            <person name="Castanera R."/>
            <person name="Culley D."/>
            <person name="Daum C."/>
            <person name="Ezra D."/>
            <person name="Gonzalez J."/>
            <person name="Henrissat B."/>
            <person name="Kuo A."/>
            <person name="Liang C."/>
            <person name="Lipzen A."/>
            <person name="Lutzoni F."/>
            <person name="Magnuson J."/>
            <person name="Mondo S."/>
            <person name="Nolan M."/>
            <person name="Ohm R."/>
            <person name="Pangilinan J."/>
            <person name="Park H.-J."/>
            <person name="Ramirez L."/>
            <person name="Alfaro M."/>
            <person name="Sun H."/>
            <person name="Tritt A."/>
            <person name="Yoshinaga Y."/>
            <person name="Zwiers L.-H."/>
            <person name="Turgeon B."/>
            <person name="Goodwin S."/>
            <person name="Spatafora J."/>
            <person name="Crous P."/>
            <person name="Grigoriev I."/>
        </authorList>
    </citation>
    <scope>NUCLEOTIDE SEQUENCE [LARGE SCALE GENOMIC DNA]</scope>
    <source>
        <strain evidence="3">CBS 304.66</strain>
    </source>
</reference>
<keyword evidence="3" id="KW-1185">Reference proteome</keyword>
<organism evidence="2 3">
    <name type="scientific">Lojkania enalia</name>
    <dbReference type="NCBI Taxonomy" id="147567"/>
    <lineage>
        <taxon>Eukaryota</taxon>
        <taxon>Fungi</taxon>
        <taxon>Dikarya</taxon>
        <taxon>Ascomycota</taxon>
        <taxon>Pezizomycotina</taxon>
        <taxon>Dothideomycetes</taxon>
        <taxon>Pleosporomycetidae</taxon>
        <taxon>Pleosporales</taxon>
        <taxon>Pleosporales incertae sedis</taxon>
        <taxon>Lojkania</taxon>
    </lineage>
</organism>
<feature type="domain" description="DNA2/NAM7 helicase helicase" evidence="1">
    <location>
        <begin position="94"/>
        <end position="163"/>
    </location>
</feature>
<dbReference type="Gene3D" id="3.40.50.300">
    <property type="entry name" value="P-loop containing nucleotide triphosphate hydrolases"/>
    <property type="match status" value="1"/>
</dbReference>
<dbReference type="Proteomes" id="UP000800093">
    <property type="component" value="Unassembled WGS sequence"/>
</dbReference>
<dbReference type="EMBL" id="ML986781">
    <property type="protein sequence ID" value="KAF2258129.1"/>
    <property type="molecule type" value="Genomic_DNA"/>
</dbReference>
<dbReference type="InterPro" id="IPR027417">
    <property type="entry name" value="P-loop_NTPase"/>
</dbReference>
<dbReference type="SUPFAM" id="SSF52540">
    <property type="entry name" value="P-loop containing nucleoside triphosphate hydrolases"/>
    <property type="match status" value="1"/>
</dbReference>
<dbReference type="OrthoDB" id="3788887at2759"/>
<name>A0A9P4JVX3_9PLEO</name>
<evidence type="ECO:0000313" key="3">
    <source>
        <dbReference type="Proteomes" id="UP000800093"/>
    </source>
</evidence>
<evidence type="ECO:0000259" key="1">
    <source>
        <dbReference type="Pfam" id="PF13086"/>
    </source>
</evidence>
<dbReference type="InterPro" id="IPR041677">
    <property type="entry name" value="DNA2/NAM7_AAA_11"/>
</dbReference>
<dbReference type="Pfam" id="PF13086">
    <property type="entry name" value="AAA_11"/>
    <property type="match status" value="1"/>
</dbReference>
<dbReference type="AlphaFoldDB" id="A0A9P4JVX3"/>
<protein>
    <recommendedName>
        <fullName evidence="1">DNA2/NAM7 helicase helicase domain-containing protein</fullName>
    </recommendedName>
</protein>
<dbReference type="GO" id="GO:0004386">
    <property type="term" value="F:helicase activity"/>
    <property type="evidence" value="ECO:0007669"/>
    <property type="project" value="InterPro"/>
</dbReference>
<gene>
    <name evidence="2" type="ORF">CC78DRAFT_587489</name>
</gene>
<sequence length="167" mass="17935">MESIPCRVPKDTPTSISIHSPSIIGNGHFGRSSFADLLAPPAGKIGYVAVPPPSYAQQGNFQYDLCCIPSGGKKPLLLPTETFNINELRKSSSLDNAQATSVVEALSRGLTIIQGPPGRSKSYTRVALTRILLANKEKAAIGPILCVYSTKYALDYVLEKLLGNNFK</sequence>
<comment type="caution">
    <text evidence="2">The sequence shown here is derived from an EMBL/GenBank/DDBJ whole genome shotgun (WGS) entry which is preliminary data.</text>
</comment>
<evidence type="ECO:0000313" key="2">
    <source>
        <dbReference type="EMBL" id="KAF2258129.1"/>
    </source>
</evidence>
<accession>A0A9P4JVX3</accession>